<proteinExistence type="inferred from homology"/>
<dbReference type="Gene3D" id="3.20.20.140">
    <property type="entry name" value="Metal-dependent hydrolases"/>
    <property type="match status" value="1"/>
</dbReference>
<evidence type="ECO:0000313" key="10">
    <source>
        <dbReference type="EMBL" id="KPD32706.1"/>
    </source>
</evidence>
<sequence>MVDSHVHTPLCGHAQGAPGEYLFYTRKAGLKGLVFTDHSPMPSWYDPMSRMRLEALPFYLLALEKIREDHPDLYVGIGLEADFHEGTEEFVRTLLKGYPFDYVIGSVHYLGAWPLDHPDHQEEYTWRDLKEIFQAYFQEVEKAARSGLFHAIGHLDLPKKFGHRLPEEALVELAEPALRAIAEEGLFLDVNTAGLRNPAQEIYPAPALLRRARELGIGVVLGSDAHRPPQVGYAFKEAVDLLLNLGYQEAHYFQGGRAQAYPLSRAS</sequence>
<protein>
    <recommendedName>
        <fullName evidence="3 8">Histidinol-phosphatase</fullName>
        <shortName evidence="8">HolPase</shortName>
        <ecNumber evidence="3 8">3.1.3.15</ecNumber>
    </recommendedName>
</protein>
<dbReference type="NCBIfam" id="TIGR01856">
    <property type="entry name" value="hisJ_fam"/>
    <property type="match status" value="1"/>
</dbReference>
<dbReference type="NCBIfam" id="NF005596">
    <property type="entry name" value="PRK07328.1"/>
    <property type="match status" value="1"/>
</dbReference>
<evidence type="ECO:0000256" key="1">
    <source>
        <dbReference type="ARBA" id="ARBA00004970"/>
    </source>
</evidence>
<comment type="similarity">
    <text evidence="2 8">Belongs to the PHP hydrolase family. HisK subfamily.</text>
</comment>
<comment type="caution">
    <text evidence="10">The sequence shown here is derived from an EMBL/GenBank/DDBJ whole genome shotgun (WGS) entry which is preliminary data.</text>
</comment>
<dbReference type="SUPFAM" id="SSF89550">
    <property type="entry name" value="PHP domain-like"/>
    <property type="match status" value="1"/>
</dbReference>
<comment type="catalytic activity">
    <reaction evidence="7 8">
        <text>L-histidinol phosphate + H2O = L-histidinol + phosphate</text>
        <dbReference type="Rhea" id="RHEA:14465"/>
        <dbReference type="ChEBI" id="CHEBI:15377"/>
        <dbReference type="ChEBI" id="CHEBI:43474"/>
        <dbReference type="ChEBI" id="CHEBI:57699"/>
        <dbReference type="ChEBI" id="CHEBI:57980"/>
        <dbReference type="EC" id="3.1.3.15"/>
    </reaction>
</comment>
<dbReference type="InterPro" id="IPR016195">
    <property type="entry name" value="Pol/histidinol_Pase-like"/>
</dbReference>
<feature type="domain" description="PHP" evidence="9">
    <location>
        <begin position="3"/>
        <end position="193"/>
    </location>
</feature>
<dbReference type="UniPathway" id="UPA00031">
    <property type="reaction ID" value="UER00013"/>
</dbReference>
<dbReference type="AlphaFoldDB" id="A0A0N0IRJ2"/>
<keyword evidence="4 8" id="KW-0028">Amino-acid biosynthesis</keyword>
<evidence type="ECO:0000256" key="5">
    <source>
        <dbReference type="ARBA" id="ARBA00022801"/>
    </source>
</evidence>
<dbReference type="GO" id="GO:0005737">
    <property type="term" value="C:cytoplasm"/>
    <property type="evidence" value="ECO:0007669"/>
    <property type="project" value="TreeGrafter"/>
</dbReference>
<dbReference type="EC" id="3.1.3.15" evidence="3 8"/>
<evidence type="ECO:0000256" key="7">
    <source>
        <dbReference type="ARBA" id="ARBA00049158"/>
    </source>
</evidence>
<evidence type="ECO:0000256" key="3">
    <source>
        <dbReference type="ARBA" id="ARBA00013085"/>
    </source>
</evidence>
<comment type="pathway">
    <text evidence="1 8">Amino-acid biosynthesis; L-histidine biosynthesis; L-histidine from 5-phospho-alpha-D-ribose 1-diphosphate: step 8/9.</text>
</comment>
<evidence type="ECO:0000256" key="6">
    <source>
        <dbReference type="ARBA" id="ARBA00023102"/>
    </source>
</evidence>
<dbReference type="PATRIC" id="fig|37636.3.peg.2084"/>
<dbReference type="Pfam" id="PF02811">
    <property type="entry name" value="PHP"/>
    <property type="match status" value="1"/>
</dbReference>
<evidence type="ECO:0000256" key="4">
    <source>
        <dbReference type="ARBA" id="ARBA00022605"/>
    </source>
</evidence>
<dbReference type="GO" id="GO:0000105">
    <property type="term" value="P:L-histidine biosynthetic process"/>
    <property type="evidence" value="ECO:0007669"/>
    <property type="project" value="UniProtKB-UniRule"/>
</dbReference>
<accession>A0A0N0IRJ2</accession>
<dbReference type="GO" id="GO:0004401">
    <property type="term" value="F:histidinol-phosphatase activity"/>
    <property type="evidence" value="ECO:0007669"/>
    <property type="project" value="UniProtKB-UniRule"/>
</dbReference>
<dbReference type="PANTHER" id="PTHR21039:SF0">
    <property type="entry name" value="HISTIDINOL-PHOSPHATASE"/>
    <property type="match status" value="1"/>
</dbReference>
<evidence type="ECO:0000256" key="2">
    <source>
        <dbReference type="ARBA" id="ARBA00009152"/>
    </source>
</evidence>
<dbReference type="CDD" id="cd12110">
    <property type="entry name" value="PHP_HisPPase_Hisj_like"/>
    <property type="match status" value="1"/>
</dbReference>
<name>A0A0N0IRJ2_THESC</name>
<reference evidence="10 11" key="1">
    <citation type="submission" date="2015-09" db="EMBL/GenBank/DDBJ databases">
        <title>Draft genome sequence of Thermus scotoductus strain K1 isolated from a geothermal spring in Nagorno-Karabakh, Armenia.</title>
        <authorList>
            <person name="Saghatelyan A."/>
            <person name="Poghosyan L."/>
            <person name="Panosyan H."/>
            <person name="Birkeland N.-K."/>
        </authorList>
    </citation>
    <scope>NUCLEOTIDE SEQUENCE [LARGE SCALE GENOMIC DNA]</scope>
    <source>
        <strain evidence="10 11">K1</strain>
    </source>
</reference>
<organism evidence="10 11">
    <name type="scientific">Thermus scotoductus</name>
    <dbReference type="NCBI Taxonomy" id="37636"/>
    <lineage>
        <taxon>Bacteria</taxon>
        <taxon>Thermotogati</taxon>
        <taxon>Deinococcota</taxon>
        <taxon>Deinococci</taxon>
        <taxon>Thermales</taxon>
        <taxon>Thermaceae</taxon>
        <taxon>Thermus</taxon>
    </lineage>
</organism>
<dbReference type="EMBL" id="LJJR01000005">
    <property type="protein sequence ID" value="KPD32706.1"/>
    <property type="molecule type" value="Genomic_DNA"/>
</dbReference>
<dbReference type="InterPro" id="IPR010140">
    <property type="entry name" value="Histidinol_P_phosphatase_HisJ"/>
</dbReference>
<evidence type="ECO:0000259" key="9">
    <source>
        <dbReference type="Pfam" id="PF02811"/>
    </source>
</evidence>
<evidence type="ECO:0000313" key="11">
    <source>
        <dbReference type="Proteomes" id="UP000053099"/>
    </source>
</evidence>
<dbReference type="PANTHER" id="PTHR21039">
    <property type="entry name" value="HISTIDINOL PHOSPHATASE-RELATED"/>
    <property type="match status" value="1"/>
</dbReference>
<dbReference type="InterPro" id="IPR004013">
    <property type="entry name" value="PHP_dom"/>
</dbReference>
<keyword evidence="5 8" id="KW-0378">Hydrolase</keyword>
<dbReference type="Proteomes" id="UP000053099">
    <property type="component" value="Unassembled WGS sequence"/>
</dbReference>
<evidence type="ECO:0000256" key="8">
    <source>
        <dbReference type="RuleBase" id="RU366003"/>
    </source>
</evidence>
<gene>
    <name evidence="10" type="ORF">AN926_02330</name>
</gene>
<keyword evidence="6 8" id="KW-0368">Histidine biosynthesis</keyword>